<dbReference type="VEuPathDB" id="AmoebaDB:ACA1_243620"/>
<dbReference type="Proteomes" id="UP000011083">
    <property type="component" value="Unassembled WGS sequence"/>
</dbReference>
<proteinExistence type="predicted"/>
<organism evidence="2 3">
    <name type="scientific">Acanthamoeba castellanii (strain ATCC 30010 / Neff)</name>
    <dbReference type="NCBI Taxonomy" id="1257118"/>
    <lineage>
        <taxon>Eukaryota</taxon>
        <taxon>Amoebozoa</taxon>
        <taxon>Discosea</taxon>
        <taxon>Longamoebia</taxon>
        <taxon>Centramoebida</taxon>
        <taxon>Acanthamoebidae</taxon>
        <taxon>Acanthamoeba</taxon>
    </lineage>
</organism>
<dbReference type="AlphaFoldDB" id="L8GK39"/>
<evidence type="ECO:0000313" key="2">
    <source>
        <dbReference type="EMBL" id="ELR13402.1"/>
    </source>
</evidence>
<keyword evidence="1" id="KW-0732">Signal</keyword>
<gene>
    <name evidence="2" type="ORF">ACA1_243620</name>
</gene>
<sequence length="205" mass="22868">MERRTRCHLALLPYLLLVVLASLVAASEVTPSPVAPAGFDHTLWTRVLQSYASTAKIDGIQETVVDYETLRRRADPDFANYLDKLADFDPATLSGSREETLAFWLLETLHEELAHVTANVLELFCHRDYQGFASFFHDALLLIQDLGAVWKLYEKGHQKKQEAVYIVAFSNFLAAYPETGLTTNADGDKTGFLLTITDPVDVASC</sequence>
<name>L8GK39_ACACF</name>
<dbReference type="KEGG" id="acan:ACA1_243620"/>
<evidence type="ECO:0000313" key="3">
    <source>
        <dbReference type="Proteomes" id="UP000011083"/>
    </source>
</evidence>
<dbReference type="EMBL" id="KB008093">
    <property type="protein sequence ID" value="ELR13402.1"/>
    <property type="molecule type" value="Genomic_DNA"/>
</dbReference>
<protein>
    <submittedName>
        <fullName evidence="2">Uncharacterized protein</fullName>
    </submittedName>
</protein>
<dbReference type="RefSeq" id="XP_004335415.1">
    <property type="nucleotide sequence ID" value="XM_004335367.1"/>
</dbReference>
<dbReference type="GeneID" id="14913843"/>
<keyword evidence="3" id="KW-1185">Reference proteome</keyword>
<reference evidence="2 3" key="1">
    <citation type="journal article" date="2013" name="Genome Biol.">
        <title>Genome of Acanthamoeba castellanii highlights extensive lateral gene transfer and early evolution of tyrosine kinase signaling.</title>
        <authorList>
            <person name="Clarke M."/>
            <person name="Lohan A.J."/>
            <person name="Liu B."/>
            <person name="Lagkouvardos I."/>
            <person name="Roy S."/>
            <person name="Zafar N."/>
            <person name="Bertelli C."/>
            <person name="Schilde C."/>
            <person name="Kianianmomeni A."/>
            <person name="Burglin T.R."/>
            <person name="Frech C."/>
            <person name="Turcotte B."/>
            <person name="Kopec K.O."/>
            <person name="Synnott J.M."/>
            <person name="Choo C."/>
            <person name="Paponov I."/>
            <person name="Finkler A."/>
            <person name="Soon Heng Tan C."/>
            <person name="Hutchins A.P."/>
            <person name="Weinmeier T."/>
            <person name="Rattei T."/>
            <person name="Chu J.S."/>
            <person name="Gimenez G."/>
            <person name="Irimia M."/>
            <person name="Rigden D.J."/>
            <person name="Fitzpatrick D.A."/>
            <person name="Lorenzo-Morales J."/>
            <person name="Bateman A."/>
            <person name="Chiu C.H."/>
            <person name="Tang P."/>
            <person name="Hegemann P."/>
            <person name="Fromm H."/>
            <person name="Raoult D."/>
            <person name="Greub G."/>
            <person name="Miranda-Saavedra D."/>
            <person name="Chen N."/>
            <person name="Nash P."/>
            <person name="Ginger M.L."/>
            <person name="Horn M."/>
            <person name="Schaap P."/>
            <person name="Caler L."/>
            <person name="Loftus B."/>
        </authorList>
    </citation>
    <scope>NUCLEOTIDE SEQUENCE [LARGE SCALE GENOMIC DNA]</scope>
    <source>
        <strain evidence="2 3">Neff</strain>
    </source>
</reference>
<accession>L8GK39</accession>
<evidence type="ECO:0000256" key="1">
    <source>
        <dbReference type="SAM" id="SignalP"/>
    </source>
</evidence>
<feature type="signal peptide" evidence="1">
    <location>
        <begin position="1"/>
        <end position="26"/>
    </location>
</feature>
<feature type="chain" id="PRO_5003989821" evidence="1">
    <location>
        <begin position="27"/>
        <end position="205"/>
    </location>
</feature>